<organism evidence="2 3">
    <name type="scientific">Schistosoma mattheei</name>
    <dbReference type="NCBI Taxonomy" id="31246"/>
    <lineage>
        <taxon>Eukaryota</taxon>
        <taxon>Metazoa</taxon>
        <taxon>Spiralia</taxon>
        <taxon>Lophotrochozoa</taxon>
        <taxon>Platyhelminthes</taxon>
        <taxon>Trematoda</taxon>
        <taxon>Digenea</taxon>
        <taxon>Strigeidida</taxon>
        <taxon>Schistosomatoidea</taxon>
        <taxon>Schistosomatidae</taxon>
        <taxon>Schistosoma</taxon>
    </lineage>
</organism>
<protein>
    <recommendedName>
        <fullName evidence="1">Helix-turn-helix domain-containing protein</fullName>
    </recommendedName>
</protein>
<sequence length="114" mass="13376">MQYKRGLVKCLFKRTQRICTSDTLETDEKLLTDTLIVNAYPLKFINRCKSQLTPRPLVYLVPKKKVYINLPYRGESNSIVLRQRLKAAIENTYYAAQLVVIEKFKPMIPNRPKQ</sequence>
<dbReference type="EMBL" id="UZAL01006138">
    <property type="protein sequence ID" value="VDO95192.1"/>
    <property type="molecule type" value="Genomic_DNA"/>
</dbReference>
<proteinExistence type="predicted"/>
<name>A0A3P8DG80_9TREM</name>
<keyword evidence="3" id="KW-1185">Reference proteome</keyword>
<gene>
    <name evidence="2" type="ORF">SMTD_LOCUS3414</name>
</gene>
<evidence type="ECO:0000313" key="3">
    <source>
        <dbReference type="Proteomes" id="UP000269396"/>
    </source>
</evidence>
<reference evidence="2 3" key="1">
    <citation type="submission" date="2018-11" db="EMBL/GenBank/DDBJ databases">
        <authorList>
            <consortium name="Pathogen Informatics"/>
        </authorList>
    </citation>
    <scope>NUCLEOTIDE SEQUENCE [LARGE SCALE GENOMIC DNA]</scope>
    <source>
        <strain>Denwood</strain>
        <strain evidence="3">Zambia</strain>
    </source>
</reference>
<evidence type="ECO:0000259" key="1">
    <source>
        <dbReference type="Pfam" id="PF26215"/>
    </source>
</evidence>
<dbReference type="AlphaFoldDB" id="A0A3P8DG80"/>
<accession>A0A3P8DG80</accession>
<feature type="domain" description="Helix-turn-helix" evidence="1">
    <location>
        <begin position="2"/>
        <end position="49"/>
    </location>
</feature>
<dbReference type="InterPro" id="IPR058912">
    <property type="entry name" value="HTH_animal"/>
</dbReference>
<evidence type="ECO:0000313" key="2">
    <source>
        <dbReference type="EMBL" id="VDO95192.1"/>
    </source>
</evidence>
<dbReference type="Pfam" id="PF26215">
    <property type="entry name" value="HTH_animal"/>
    <property type="match status" value="1"/>
</dbReference>
<dbReference type="Proteomes" id="UP000269396">
    <property type="component" value="Unassembled WGS sequence"/>
</dbReference>